<feature type="transmembrane region" description="Helical" evidence="7">
    <location>
        <begin position="135"/>
        <end position="157"/>
    </location>
</feature>
<dbReference type="Pfam" id="PF19300">
    <property type="entry name" value="BPD_transp_1_N"/>
    <property type="match status" value="1"/>
</dbReference>
<dbReference type="SUPFAM" id="SSF161098">
    <property type="entry name" value="MetI-like"/>
    <property type="match status" value="1"/>
</dbReference>
<dbReference type="EMBL" id="BMQL01000004">
    <property type="protein sequence ID" value="GGR01110.1"/>
    <property type="molecule type" value="Genomic_DNA"/>
</dbReference>
<dbReference type="InterPro" id="IPR035906">
    <property type="entry name" value="MetI-like_sf"/>
</dbReference>
<dbReference type="Pfam" id="PF00528">
    <property type="entry name" value="BPD_transp_1"/>
    <property type="match status" value="1"/>
</dbReference>
<feature type="transmembrane region" description="Helical" evidence="7">
    <location>
        <begin position="251"/>
        <end position="273"/>
    </location>
</feature>
<dbReference type="RefSeq" id="WP_189088651.1">
    <property type="nucleotide sequence ID" value="NZ_BMQL01000004.1"/>
</dbReference>
<comment type="caution">
    <text evidence="9">The sequence shown here is derived from an EMBL/GenBank/DDBJ whole genome shotgun (WGS) entry which is preliminary data.</text>
</comment>
<organism evidence="9 10">
    <name type="scientific">Deinococcus ruber</name>
    <dbReference type="NCBI Taxonomy" id="1848197"/>
    <lineage>
        <taxon>Bacteria</taxon>
        <taxon>Thermotogati</taxon>
        <taxon>Deinococcota</taxon>
        <taxon>Deinococci</taxon>
        <taxon>Deinococcales</taxon>
        <taxon>Deinococcaceae</taxon>
        <taxon>Deinococcus</taxon>
    </lineage>
</organism>
<dbReference type="GO" id="GO:0005886">
    <property type="term" value="C:plasma membrane"/>
    <property type="evidence" value="ECO:0007669"/>
    <property type="project" value="UniProtKB-SubCell"/>
</dbReference>
<dbReference type="InterPro" id="IPR045621">
    <property type="entry name" value="BPD_transp_1_N"/>
</dbReference>
<evidence type="ECO:0000259" key="8">
    <source>
        <dbReference type="PROSITE" id="PS50928"/>
    </source>
</evidence>
<dbReference type="AlphaFoldDB" id="A0A918C1L9"/>
<dbReference type="GO" id="GO:0055085">
    <property type="term" value="P:transmembrane transport"/>
    <property type="evidence" value="ECO:0007669"/>
    <property type="project" value="InterPro"/>
</dbReference>
<evidence type="ECO:0000313" key="10">
    <source>
        <dbReference type="Proteomes" id="UP000603865"/>
    </source>
</evidence>
<dbReference type="Gene3D" id="1.10.3720.10">
    <property type="entry name" value="MetI-like"/>
    <property type="match status" value="1"/>
</dbReference>
<feature type="domain" description="ABC transmembrane type-1" evidence="8">
    <location>
        <begin position="96"/>
        <end position="312"/>
    </location>
</feature>
<keyword evidence="5 7" id="KW-1133">Transmembrane helix</keyword>
<feature type="transmembrane region" description="Helical" evidence="7">
    <location>
        <begin position="12"/>
        <end position="30"/>
    </location>
</feature>
<evidence type="ECO:0000256" key="2">
    <source>
        <dbReference type="ARBA" id="ARBA00022448"/>
    </source>
</evidence>
<keyword evidence="10" id="KW-1185">Reference proteome</keyword>
<reference evidence="9" key="2">
    <citation type="submission" date="2020-09" db="EMBL/GenBank/DDBJ databases">
        <authorList>
            <person name="Sun Q."/>
            <person name="Ohkuma M."/>
        </authorList>
    </citation>
    <scope>NUCLEOTIDE SEQUENCE</scope>
    <source>
        <strain evidence="9">JCM 31311</strain>
    </source>
</reference>
<evidence type="ECO:0000313" key="9">
    <source>
        <dbReference type="EMBL" id="GGR01110.1"/>
    </source>
</evidence>
<reference evidence="9" key="1">
    <citation type="journal article" date="2014" name="Int. J. Syst. Evol. Microbiol.">
        <title>Complete genome sequence of Corynebacterium casei LMG S-19264T (=DSM 44701T), isolated from a smear-ripened cheese.</title>
        <authorList>
            <consortium name="US DOE Joint Genome Institute (JGI-PGF)"/>
            <person name="Walter F."/>
            <person name="Albersmeier A."/>
            <person name="Kalinowski J."/>
            <person name="Ruckert C."/>
        </authorList>
    </citation>
    <scope>NUCLEOTIDE SEQUENCE</scope>
    <source>
        <strain evidence="9">JCM 31311</strain>
    </source>
</reference>
<evidence type="ECO:0000256" key="3">
    <source>
        <dbReference type="ARBA" id="ARBA00022475"/>
    </source>
</evidence>
<keyword evidence="3" id="KW-1003">Cell membrane</keyword>
<evidence type="ECO:0000256" key="4">
    <source>
        <dbReference type="ARBA" id="ARBA00022692"/>
    </source>
</evidence>
<name>A0A918C1L9_9DEIO</name>
<dbReference type="CDD" id="cd06261">
    <property type="entry name" value="TM_PBP2"/>
    <property type="match status" value="1"/>
</dbReference>
<accession>A0A918C1L9</accession>
<proteinExistence type="inferred from homology"/>
<keyword evidence="6 7" id="KW-0472">Membrane</keyword>
<dbReference type="InterPro" id="IPR000515">
    <property type="entry name" value="MetI-like"/>
</dbReference>
<dbReference type="PANTHER" id="PTHR30465:SF0">
    <property type="entry name" value="OLIGOPEPTIDE TRANSPORT SYSTEM PERMEASE PROTEIN APPB"/>
    <property type="match status" value="1"/>
</dbReference>
<dbReference type="PROSITE" id="PS50928">
    <property type="entry name" value="ABC_TM1"/>
    <property type="match status" value="1"/>
</dbReference>
<feature type="transmembrane region" description="Helical" evidence="7">
    <location>
        <begin position="103"/>
        <end position="123"/>
    </location>
</feature>
<evidence type="ECO:0000256" key="1">
    <source>
        <dbReference type="ARBA" id="ARBA00004651"/>
    </source>
</evidence>
<keyword evidence="4 7" id="KW-0812">Transmembrane</keyword>
<dbReference type="PANTHER" id="PTHR30465">
    <property type="entry name" value="INNER MEMBRANE ABC TRANSPORTER"/>
    <property type="match status" value="1"/>
</dbReference>
<feature type="transmembrane region" description="Helical" evidence="7">
    <location>
        <begin position="293"/>
        <end position="319"/>
    </location>
</feature>
<evidence type="ECO:0000256" key="7">
    <source>
        <dbReference type="RuleBase" id="RU363032"/>
    </source>
</evidence>
<feature type="transmembrane region" description="Helical" evidence="7">
    <location>
        <begin position="193"/>
        <end position="212"/>
    </location>
</feature>
<keyword evidence="2 7" id="KW-0813">Transport</keyword>
<evidence type="ECO:0000256" key="5">
    <source>
        <dbReference type="ARBA" id="ARBA00022989"/>
    </source>
</evidence>
<gene>
    <name evidence="9" type="ORF">GCM10008957_12530</name>
</gene>
<comment type="similarity">
    <text evidence="7">Belongs to the binding-protein-dependent transport system permease family.</text>
</comment>
<sequence>MLIFLLRRLLNLLPTFLIASIMVFVIIYLAPGDFLTPARLNPGISAQQIENLSRSFGLDKPWYVQYFNWMNNMLHGNLGLSFSYQQPVLDVAWPRVLNSLKLVLVNLVLFYGISIPLGVYGAVRQYSLGDRVSGVFFYVLLGFPSFFLALLTIFGILRLRQLTGWHIPLGGMTSDNHDTLSFLGRTWDTLQHLLAPALVLAIINVAGFTRVLRGQMLENLRSDYIRTARSKGVPERSVIYRHTLRNAIIPFVADVGNILPGLIGGAGFVEVVFSYPGITPMLLDSLNSQDFYLIAAFSILPMILLFIGNALSDILLTLVDPRIRFS</sequence>
<comment type="subcellular location">
    <subcellularLocation>
        <location evidence="1 7">Cell membrane</location>
        <topology evidence="1 7">Multi-pass membrane protein</topology>
    </subcellularLocation>
</comment>
<evidence type="ECO:0000256" key="6">
    <source>
        <dbReference type="ARBA" id="ARBA00023136"/>
    </source>
</evidence>
<protein>
    <submittedName>
        <fullName evidence="9">Peptide ABC transporter permease</fullName>
    </submittedName>
</protein>
<dbReference type="Proteomes" id="UP000603865">
    <property type="component" value="Unassembled WGS sequence"/>
</dbReference>